<dbReference type="EMBL" id="PDGH01000101">
    <property type="protein sequence ID" value="POB47025.1"/>
    <property type="molecule type" value="Genomic_DNA"/>
</dbReference>
<dbReference type="GO" id="GO:0005737">
    <property type="term" value="C:cytoplasm"/>
    <property type="evidence" value="ECO:0007669"/>
    <property type="project" value="UniProtKB-SubCell"/>
</dbReference>
<dbReference type="Proteomes" id="UP000237466">
    <property type="component" value="Unassembled WGS sequence"/>
</dbReference>
<feature type="domain" description="RecX third three-helical" evidence="5">
    <location>
        <begin position="43"/>
        <end position="89"/>
    </location>
</feature>
<comment type="subcellular location">
    <subcellularLocation>
        <location evidence="1">Cytoplasm</location>
    </subcellularLocation>
</comment>
<comment type="caution">
    <text evidence="6">The sequence shown here is derived from an EMBL/GenBank/DDBJ whole genome shotgun (WGS) entry which is preliminary data.</text>
</comment>
<evidence type="ECO:0000256" key="1">
    <source>
        <dbReference type="ARBA" id="ARBA00004496"/>
    </source>
</evidence>
<gene>
    <name evidence="6" type="ORF">CRN52_13185</name>
</gene>
<dbReference type="AlphaFoldDB" id="A0A2S3R1Q2"/>
<dbReference type="InterPro" id="IPR003783">
    <property type="entry name" value="Regulatory_RecX"/>
</dbReference>
<dbReference type="InterPro" id="IPR036388">
    <property type="entry name" value="WH-like_DNA-bd_sf"/>
</dbReference>
<accession>A0A2S3R1Q2</accession>
<dbReference type="PANTHER" id="PTHR33602">
    <property type="entry name" value="REGULATORY PROTEIN RECX FAMILY PROTEIN"/>
    <property type="match status" value="1"/>
</dbReference>
<evidence type="ECO:0000256" key="3">
    <source>
        <dbReference type="ARBA" id="ARBA00018111"/>
    </source>
</evidence>
<evidence type="ECO:0000313" key="7">
    <source>
        <dbReference type="Proteomes" id="UP000237466"/>
    </source>
</evidence>
<dbReference type="InterPro" id="IPR053925">
    <property type="entry name" value="RecX_HTH_3rd"/>
</dbReference>
<dbReference type="GO" id="GO:0006282">
    <property type="term" value="P:regulation of DNA repair"/>
    <property type="evidence" value="ECO:0007669"/>
    <property type="project" value="InterPro"/>
</dbReference>
<comment type="similarity">
    <text evidence="2">Belongs to the RecX family.</text>
</comment>
<organism evidence="6 7">
    <name type="scientific">Vibrio vulnificus</name>
    <dbReference type="NCBI Taxonomy" id="672"/>
    <lineage>
        <taxon>Bacteria</taxon>
        <taxon>Pseudomonadati</taxon>
        <taxon>Pseudomonadota</taxon>
        <taxon>Gammaproteobacteria</taxon>
        <taxon>Vibrionales</taxon>
        <taxon>Vibrionaceae</taxon>
        <taxon>Vibrio</taxon>
    </lineage>
</organism>
<name>A0A2S3R1Q2_VIBVL</name>
<evidence type="ECO:0000313" key="6">
    <source>
        <dbReference type="EMBL" id="POB47025.1"/>
    </source>
</evidence>
<evidence type="ECO:0000256" key="4">
    <source>
        <dbReference type="ARBA" id="ARBA00022490"/>
    </source>
</evidence>
<evidence type="ECO:0000259" key="5">
    <source>
        <dbReference type="Pfam" id="PF21981"/>
    </source>
</evidence>
<dbReference type="Pfam" id="PF21981">
    <property type="entry name" value="RecX_HTH3"/>
    <property type="match status" value="1"/>
</dbReference>
<proteinExistence type="inferred from homology"/>
<dbReference type="Gene3D" id="1.10.10.10">
    <property type="entry name" value="Winged helix-like DNA-binding domain superfamily/Winged helix DNA-binding domain"/>
    <property type="match status" value="1"/>
</dbReference>
<reference evidence="6 7" key="1">
    <citation type="journal article" date="2018" name="Front. Microbiol.">
        <title>Phylogeny of Vibrio vulnificus from the Analysis of the Core-Genome: Implications for Intra-Species Taxonomy.</title>
        <authorList>
            <person name="Roig F.J."/>
            <person name="Gonzalez-Candelas F."/>
            <person name="Sanjuan E."/>
            <person name="Fouz B."/>
            <person name="Feil E.J."/>
            <person name="Llorens C."/>
            <person name="Baker-Austin C."/>
            <person name="Oliver J.D."/>
            <person name="Danin-Poleg Y."/>
            <person name="Gibas C.J."/>
            <person name="Kashi Y."/>
            <person name="Gulig P.A."/>
            <person name="Morrison S.S."/>
            <person name="Amaro C."/>
        </authorList>
    </citation>
    <scope>NUCLEOTIDE SEQUENCE [LARGE SCALE GENOMIC DNA]</scope>
    <source>
        <strain evidence="6 7">CECT4608</strain>
    </source>
</reference>
<sequence>MIVRGILTPLIRWPLLLCHYKQELRQKGLDTLLIEQAIEDLDVDWFEICQQAKEKKFSDSLPVDAKEKAKMIRYLQYRGHSMAVIMEILTS</sequence>
<dbReference type="PANTHER" id="PTHR33602:SF1">
    <property type="entry name" value="REGULATORY PROTEIN RECX FAMILY PROTEIN"/>
    <property type="match status" value="1"/>
</dbReference>
<protein>
    <recommendedName>
        <fullName evidence="3">Regulatory protein RecX</fullName>
    </recommendedName>
</protein>
<keyword evidence="4" id="KW-0963">Cytoplasm</keyword>
<evidence type="ECO:0000256" key="2">
    <source>
        <dbReference type="ARBA" id="ARBA00009695"/>
    </source>
</evidence>